<dbReference type="AlphaFoldDB" id="A0AA88I192"/>
<accession>A0AA88I192</accession>
<evidence type="ECO:0000256" key="2">
    <source>
        <dbReference type="ARBA" id="ARBA00022980"/>
    </source>
</evidence>
<dbReference type="Gene3D" id="1.10.287.1480">
    <property type="match status" value="1"/>
</dbReference>
<reference evidence="5" key="1">
    <citation type="submission" date="2023-07" db="EMBL/GenBank/DDBJ databases">
        <title>Chromosome-level genome assembly of Artemia franciscana.</title>
        <authorList>
            <person name="Jo E."/>
        </authorList>
    </citation>
    <scope>NUCLEOTIDE SEQUENCE</scope>
    <source>
        <tissue evidence="5">Whole body</tissue>
    </source>
</reference>
<dbReference type="PANTHER" id="PTHR19836:SF19">
    <property type="entry name" value="SMALL RIBOSOMAL SUBUNIT PROTEIN US14M"/>
    <property type="match status" value="1"/>
</dbReference>
<evidence type="ECO:0000313" key="6">
    <source>
        <dbReference type="Proteomes" id="UP001187531"/>
    </source>
</evidence>
<comment type="caution">
    <text evidence="5">The sequence shown here is derived from an EMBL/GenBank/DDBJ whole genome shotgun (WGS) entry which is preliminary data.</text>
</comment>
<dbReference type="SUPFAM" id="SSF57716">
    <property type="entry name" value="Glucocorticoid receptor-like (DNA-binding domain)"/>
    <property type="match status" value="1"/>
</dbReference>
<dbReference type="InterPro" id="IPR001209">
    <property type="entry name" value="Ribosomal_uS14"/>
</dbReference>
<protein>
    <recommendedName>
        <fullName evidence="4">28S ribosomal protein S14, mitochondrial</fullName>
    </recommendedName>
</protein>
<evidence type="ECO:0000256" key="1">
    <source>
        <dbReference type="ARBA" id="ARBA00009083"/>
    </source>
</evidence>
<keyword evidence="6" id="KW-1185">Reference proteome</keyword>
<dbReference type="PANTHER" id="PTHR19836">
    <property type="entry name" value="30S RIBOSOMAL PROTEIN S14"/>
    <property type="match status" value="1"/>
</dbReference>
<evidence type="ECO:0000256" key="3">
    <source>
        <dbReference type="ARBA" id="ARBA00023274"/>
    </source>
</evidence>
<evidence type="ECO:0000313" key="5">
    <source>
        <dbReference type="EMBL" id="KAK2721103.1"/>
    </source>
</evidence>
<dbReference type="GO" id="GO:0005763">
    <property type="term" value="C:mitochondrial small ribosomal subunit"/>
    <property type="evidence" value="ECO:0007669"/>
    <property type="project" value="TreeGrafter"/>
</dbReference>
<comment type="similarity">
    <text evidence="1">Belongs to the universal ribosomal protein uS14 family.</text>
</comment>
<keyword evidence="2" id="KW-0689">Ribosomal protein</keyword>
<keyword evidence="3" id="KW-0687">Ribonucleoprotein</keyword>
<dbReference type="GO" id="GO:0003735">
    <property type="term" value="F:structural constituent of ribosome"/>
    <property type="evidence" value="ECO:0007669"/>
    <property type="project" value="InterPro"/>
</dbReference>
<sequence length="128" mass="15298">MMLDKICRRLLSSPLRSVVDQQQVRQKWADWRMIKDNKRRQCVKNHFEERIRHLAVKKATVLPPELQAVAAKEVEEKFPRDASYIRVVNRCSVTSRPRGTVERYRLSRIVWRHLADYNKLSSVQKAIW</sequence>
<dbReference type="GO" id="GO:0006412">
    <property type="term" value="P:translation"/>
    <property type="evidence" value="ECO:0007669"/>
    <property type="project" value="InterPro"/>
</dbReference>
<dbReference type="Pfam" id="PF00253">
    <property type="entry name" value="Ribosomal_S14"/>
    <property type="match status" value="1"/>
</dbReference>
<proteinExistence type="inferred from homology"/>
<dbReference type="Proteomes" id="UP001187531">
    <property type="component" value="Unassembled WGS sequence"/>
</dbReference>
<dbReference type="EMBL" id="JAVRJZ010000006">
    <property type="protein sequence ID" value="KAK2721103.1"/>
    <property type="molecule type" value="Genomic_DNA"/>
</dbReference>
<dbReference type="FunFam" id="1.10.287.1480:FF:000001">
    <property type="entry name" value="30S ribosomal protein S14"/>
    <property type="match status" value="1"/>
</dbReference>
<gene>
    <name evidence="5" type="ORF">QYM36_003397</name>
</gene>
<evidence type="ECO:0000256" key="4">
    <source>
        <dbReference type="ARBA" id="ARBA00083755"/>
    </source>
</evidence>
<organism evidence="5 6">
    <name type="scientific">Artemia franciscana</name>
    <name type="common">Brine shrimp</name>
    <name type="synonym">Artemia sanfranciscana</name>
    <dbReference type="NCBI Taxonomy" id="6661"/>
    <lineage>
        <taxon>Eukaryota</taxon>
        <taxon>Metazoa</taxon>
        <taxon>Ecdysozoa</taxon>
        <taxon>Arthropoda</taxon>
        <taxon>Crustacea</taxon>
        <taxon>Branchiopoda</taxon>
        <taxon>Anostraca</taxon>
        <taxon>Artemiidae</taxon>
        <taxon>Artemia</taxon>
    </lineage>
</organism>
<name>A0AA88I192_ARTSF</name>